<dbReference type="GeneID" id="68848863"/>
<dbReference type="InterPro" id="IPR016163">
    <property type="entry name" value="Ald_DH_C"/>
</dbReference>
<keyword evidence="2 5" id="KW-0560">Oxidoreductase</keyword>
<dbReference type="Gene3D" id="3.40.309.10">
    <property type="entry name" value="Aldehyde Dehydrogenase, Chain A, domain 2"/>
    <property type="match status" value="1"/>
</dbReference>
<dbReference type="InterPro" id="IPR016160">
    <property type="entry name" value="Ald_DH_CS_CYS"/>
</dbReference>
<evidence type="ECO:0000256" key="1">
    <source>
        <dbReference type="ARBA" id="ARBA00009986"/>
    </source>
</evidence>
<dbReference type="InterPro" id="IPR016162">
    <property type="entry name" value="Ald_DH_N"/>
</dbReference>
<organism evidence="8 9">
    <name type="scientific">Roseibium aggregatum (strain ATCC 25650 / DSM 13394 / JCM 20685 / NBRC 16684 / NCIMB 2208 / IAM 12614 / B1)</name>
    <name type="common">Stappia aggregata</name>
    <dbReference type="NCBI Taxonomy" id="384765"/>
    <lineage>
        <taxon>Bacteria</taxon>
        <taxon>Pseudomonadati</taxon>
        <taxon>Pseudomonadota</taxon>
        <taxon>Alphaproteobacteria</taxon>
        <taxon>Hyphomicrobiales</taxon>
        <taxon>Stappiaceae</taxon>
        <taxon>Roseibium</taxon>
    </lineage>
</organism>
<sequence>MNGTETAGKTPHKRASHAPERVLRTGLFVKGAHQGATAGAVFERLDPSSGLVSSVAADGRAADATKMVSVAAASFNIWSRLSGTERAAVLRRAGTLIPHYAARFHDSMLRETGATAEWVEFNFRVAAKVFEATAQLAEQFSIEGGQQAGGSSRTVRVPAGICLAIAPWNAPIALGVRAIAFPLAFGNTVIFKASELCPVTHVLLGELLHEAGVPEGGLSILTNAPENSREVVETLIACAPVRRVNFTGSTRVGRIVAGIAASHLKRCLLELGGKSPLIVLPDADIGEAVEAAVFGAFLNSGQICMATDRIIVDHAIADEFVDALAERSAQLTAGDPRNPGVRIGPLATSSIAVRLSALIEDALSKGGVLRSGGPARGQFMDATIIDHVSPMMRVYSEECFGPLVGIHRVGSVEEAITVANDCEYGLSSAVFGADQSVAAAVADQLETGICHINSATVADDPFMPFGGVKSSGYGRFGGDSCLDEFTELRWITTKPSRREM</sequence>
<feature type="active site" evidence="4">
    <location>
        <position position="270"/>
    </location>
</feature>
<dbReference type="Gene3D" id="3.40.605.10">
    <property type="entry name" value="Aldehyde Dehydrogenase, Chain A, domain 1"/>
    <property type="match status" value="1"/>
</dbReference>
<name>A0P001_ROSAI</name>
<evidence type="ECO:0000313" key="8">
    <source>
        <dbReference type="EMBL" id="EAV41718.1"/>
    </source>
</evidence>
<dbReference type="Pfam" id="PF00171">
    <property type="entry name" value="Aldedh"/>
    <property type="match status" value="1"/>
</dbReference>
<comment type="caution">
    <text evidence="8">The sequence shown here is derived from an EMBL/GenBank/DDBJ whole genome shotgun (WGS) entry which is preliminary data.</text>
</comment>
<dbReference type="PANTHER" id="PTHR42986:SF1">
    <property type="entry name" value="BENZALDEHYDE DEHYDROGENASE YFMT"/>
    <property type="match status" value="1"/>
</dbReference>
<evidence type="ECO:0000256" key="4">
    <source>
        <dbReference type="PROSITE-ProRule" id="PRU10007"/>
    </source>
</evidence>
<keyword evidence="3" id="KW-0520">NAD</keyword>
<comment type="similarity">
    <text evidence="1 5">Belongs to the aldehyde dehydrogenase family.</text>
</comment>
<dbReference type="GO" id="GO:0016620">
    <property type="term" value="F:oxidoreductase activity, acting on the aldehyde or oxo group of donors, NAD or NADP as acceptor"/>
    <property type="evidence" value="ECO:0007669"/>
    <property type="project" value="InterPro"/>
</dbReference>
<dbReference type="RefSeq" id="WP_006938353.1">
    <property type="nucleotide sequence ID" value="NZ_AAUW01000019.1"/>
</dbReference>
<reference evidence="8 9" key="1">
    <citation type="submission" date="2006-05" db="EMBL/GenBank/DDBJ databases">
        <authorList>
            <person name="King G."/>
            <person name="Ferriera S."/>
            <person name="Johnson J."/>
            <person name="Kravitz S."/>
            <person name="Beeson K."/>
            <person name="Sutton G."/>
            <person name="Rogers Y.-H."/>
            <person name="Friedman R."/>
            <person name="Frazier M."/>
            <person name="Venter J.C."/>
        </authorList>
    </citation>
    <scope>NUCLEOTIDE SEQUENCE [LARGE SCALE GENOMIC DNA]</scope>
    <source>
        <strain evidence="9">ATCC 25650 / DSM 13394 / JCM 20685 / NBRC 16684 / NCIMB 2208 / IAM 12614 / B1</strain>
    </source>
</reference>
<dbReference type="InterPro" id="IPR016161">
    <property type="entry name" value="Ald_DH/histidinol_DH"/>
</dbReference>
<feature type="domain" description="Aldehyde dehydrogenase" evidence="7">
    <location>
        <begin position="41"/>
        <end position="491"/>
    </location>
</feature>
<dbReference type="eggNOG" id="COG1012">
    <property type="taxonomic scope" value="Bacteria"/>
</dbReference>
<dbReference type="FunFam" id="3.40.309.10:FF:000010">
    <property type="entry name" value="Gamma-aminobutyraldehyde dehydrogenase"/>
    <property type="match status" value="1"/>
</dbReference>
<dbReference type="EMBL" id="AAUW01000019">
    <property type="protein sequence ID" value="EAV41718.1"/>
    <property type="molecule type" value="Genomic_DNA"/>
</dbReference>
<dbReference type="InterPro" id="IPR015590">
    <property type="entry name" value="Aldehyde_DH_dom"/>
</dbReference>
<evidence type="ECO:0000256" key="5">
    <source>
        <dbReference type="RuleBase" id="RU003345"/>
    </source>
</evidence>
<dbReference type="CDD" id="cd07105">
    <property type="entry name" value="ALDH_SaliADH"/>
    <property type="match status" value="1"/>
</dbReference>
<dbReference type="OrthoDB" id="9812625at2"/>
<evidence type="ECO:0000256" key="2">
    <source>
        <dbReference type="ARBA" id="ARBA00023002"/>
    </source>
</evidence>
<dbReference type="SUPFAM" id="SSF53720">
    <property type="entry name" value="ALDH-like"/>
    <property type="match status" value="1"/>
</dbReference>
<evidence type="ECO:0000256" key="6">
    <source>
        <dbReference type="SAM" id="MobiDB-lite"/>
    </source>
</evidence>
<dbReference type="PROSITE" id="PS00687">
    <property type="entry name" value="ALDEHYDE_DEHYDR_GLU"/>
    <property type="match status" value="1"/>
</dbReference>
<feature type="region of interest" description="Disordered" evidence="6">
    <location>
        <begin position="1"/>
        <end position="20"/>
    </location>
</feature>
<evidence type="ECO:0000313" key="9">
    <source>
        <dbReference type="Proteomes" id="UP000004848"/>
    </source>
</evidence>
<dbReference type="Proteomes" id="UP000004848">
    <property type="component" value="Unassembled WGS sequence"/>
</dbReference>
<proteinExistence type="inferred from homology"/>
<dbReference type="PROSITE" id="PS00070">
    <property type="entry name" value="ALDEHYDE_DEHYDR_CYS"/>
    <property type="match status" value="1"/>
</dbReference>
<gene>
    <name evidence="8" type="ORF">SIAM614_26326</name>
</gene>
<evidence type="ECO:0000259" key="7">
    <source>
        <dbReference type="Pfam" id="PF00171"/>
    </source>
</evidence>
<dbReference type="InterPro" id="IPR029510">
    <property type="entry name" value="Ald_DH_CS_GLU"/>
</dbReference>
<accession>A0P001</accession>
<protein>
    <submittedName>
        <fullName evidence="8">Dehydrogenase</fullName>
    </submittedName>
</protein>
<dbReference type="PANTHER" id="PTHR42986">
    <property type="entry name" value="BENZALDEHYDE DEHYDROGENASE YFMT"/>
    <property type="match status" value="1"/>
</dbReference>
<evidence type="ECO:0000256" key="3">
    <source>
        <dbReference type="ARBA" id="ARBA00023027"/>
    </source>
</evidence>
<dbReference type="AlphaFoldDB" id="A0P001"/>